<name>D8QLK0_SCHCM</name>
<dbReference type="STRING" id="578458.D8QLK0"/>
<keyword evidence="2" id="KW-1185">Reference proteome</keyword>
<protein>
    <submittedName>
        <fullName evidence="1">Expressed protein</fullName>
    </submittedName>
</protein>
<dbReference type="GeneID" id="9589090"/>
<dbReference type="RefSeq" id="XP_003026180.1">
    <property type="nucleotide sequence ID" value="XM_003026134.1"/>
</dbReference>
<organism evidence="2">
    <name type="scientific">Schizophyllum commune (strain H4-8 / FGSC 9210)</name>
    <name type="common">Split gill fungus</name>
    <dbReference type="NCBI Taxonomy" id="578458"/>
    <lineage>
        <taxon>Eukaryota</taxon>
        <taxon>Fungi</taxon>
        <taxon>Dikarya</taxon>
        <taxon>Basidiomycota</taxon>
        <taxon>Agaricomycotina</taxon>
        <taxon>Agaricomycetes</taxon>
        <taxon>Agaricomycetidae</taxon>
        <taxon>Agaricales</taxon>
        <taxon>Schizophyllaceae</taxon>
        <taxon>Schizophyllum</taxon>
    </lineage>
</organism>
<dbReference type="KEGG" id="scm:SCHCO_02521638"/>
<gene>
    <name evidence="1" type="ORF">SCHCODRAFT_86287</name>
</gene>
<dbReference type="HOGENOM" id="CLU_1166420_0_0_1"/>
<dbReference type="OrthoDB" id="2554293at2759"/>
<dbReference type="VEuPathDB" id="FungiDB:SCHCODRAFT_02521638"/>
<accession>D8QLK0</accession>
<dbReference type="Proteomes" id="UP000007431">
    <property type="component" value="Unassembled WGS sequence"/>
</dbReference>
<reference evidence="1 2" key="1">
    <citation type="journal article" date="2010" name="Nat. Biotechnol.">
        <title>Genome sequence of the model mushroom Schizophyllum commune.</title>
        <authorList>
            <person name="Ohm R.A."/>
            <person name="de Jong J.F."/>
            <person name="Lugones L.G."/>
            <person name="Aerts A."/>
            <person name="Kothe E."/>
            <person name="Stajich J.E."/>
            <person name="de Vries R.P."/>
            <person name="Record E."/>
            <person name="Levasseur A."/>
            <person name="Baker S.E."/>
            <person name="Bartholomew K.A."/>
            <person name="Coutinho P.M."/>
            <person name="Erdmann S."/>
            <person name="Fowler T.J."/>
            <person name="Gathman A.C."/>
            <person name="Lombard V."/>
            <person name="Henrissat B."/>
            <person name="Knabe N."/>
            <person name="Kuees U."/>
            <person name="Lilly W.W."/>
            <person name="Lindquist E."/>
            <person name="Lucas S."/>
            <person name="Magnuson J.K."/>
            <person name="Piumi F."/>
            <person name="Raudaskoski M."/>
            <person name="Salamov A."/>
            <person name="Schmutz J."/>
            <person name="Schwarze F.W.M.R."/>
            <person name="vanKuyk P.A."/>
            <person name="Horton J.S."/>
            <person name="Grigoriev I.V."/>
            <person name="Woesten H.A.B."/>
        </authorList>
    </citation>
    <scope>NUCLEOTIDE SEQUENCE [LARGE SCALE GENOMIC DNA]</scope>
    <source>
        <strain evidence="2">H4-8 / FGSC 9210</strain>
    </source>
</reference>
<evidence type="ECO:0000313" key="2">
    <source>
        <dbReference type="Proteomes" id="UP000007431"/>
    </source>
</evidence>
<proteinExistence type="predicted"/>
<dbReference type="InParanoid" id="D8QLK0"/>
<dbReference type="AlphaFoldDB" id="D8QLK0"/>
<evidence type="ECO:0000313" key="1">
    <source>
        <dbReference type="EMBL" id="EFI91277.1"/>
    </source>
</evidence>
<dbReference type="EMBL" id="GL377318">
    <property type="protein sequence ID" value="EFI91277.1"/>
    <property type="molecule type" value="Genomic_DNA"/>
</dbReference>
<sequence length="238" mass="27333">MLQCYAGEARRFTLTRTLDIHTGSASWLPRDKIHVSGWTRYIKGKAVARSLNGRKAARLLYASMYTGAQDVFLKLQKARNVHNRLLDQRPEPDARFFNAALDAFARPRDKGRPVVSWASKPLSVFAARCQLRSAMQKYDQLQKRPACSRELWRVMADMQKAGYAIPVALRPLLVGRMPVERISWEGIARVDRAPYAFPRGRSCKRRTHRIPVSKTKGLPLSRMRVGRRMRQRGDTQRS</sequence>